<dbReference type="SUPFAM" id="SSF53955">
    <property type="entry name" value="Lysozyme-like"/>
    <property type="match status" value="1"/>
</dbReference>
<dbReference type="Pfam" id="PF01464">
    <property type="entry name" value="SLT"/>
    <property type="match status" value="1"/>
</dbReference>
<organism evidence="2">
    <name type="scientific">mine drainage metagenome</name>
    <dbReference type="NCBI Taxonomy" id="410659"/>
    <lineage>
        <taxon>unclassified sequences</taxon>
        <taxon>metagenomes</taxon>
        <taxon>ecological metagenomes</taxon>
    </lineage>
</organism>
<accession>E6PQR7</accession>
<sequence length="185" mass="20853">MWGLALAVLLQAGPAQPPIQVEAPRGFCFAYAAQAEHVNATVLMAIAWHESHFLPWRVHRNSDGSTDDGLMQINSKNLPSLHLSDQTVMPICTNILAGARLYRRAVRRYGNTWAAVGAYHSTTPALQQRYAQDIQQTFRVMNPIHAWRDTLRDEFAALQRWWTRRPLAAAWVRRTATPKSGAMHG</sequence>
<comment type="caution">
    <text evidence="2">The sequence shown here is derived from an EMBL/GenBank/DDBJ whole genome shotgun (WGS) entry which is preliminary data.</text>
</comment>
<dbReference type="InterPro" id="IPR008258">
    <property type="entry name" value="Transglycosylase_SLT_dom_1"/>
</dbReference>
<dbReference type="AlphaFoldDB" id="E6PQR7"/>
<feature type="domain" description="Transglycosylase SLT" evidence="1">
    <location>
        <begin position="28"/>
        <end position="133"/>
    </location>
</feature>
<protein>
    <submittedName>
        <fullName evidence="2">Lytic transglycosylase, catalytic (Modular protein)</fullName>
    </submittedName>
</protein>
<evidence type="ECO:0000259" key="1">
    <source>
        <dbReference type="Pfam" id="PF01464"/>
    </source>
</evidence>
<reference evidence="2" key="1">
    <citation type="submission" date="2009-10" db="EMBL/GenBank/DDBJ databases">
        <title>Diversity of trophic interactions inside an arsenic-rich microbial ecosystem.</title>
        <authorList>
            <person name="Bertin P.N."/>
            <person name="Heinrich-Salmeron A."/>
            <person name="Pelletier E."/>
            <person name="Goulhen-Chollet F."/>
            <person name="Arsene-Ploetze F."/>
            <person name="Gallien S."/>
            <person name="Calteau A."/>
            <person name="Vallenet D."/>
            <person name="Casiot C."/>
            <person name="Chane-Woon-Ming B."/>
            <person name="Giloteaux L."/>
            <person name="Barakat M."/>
            <person name="Bonnefoy V."/>
            <person name="Bruneel O."/>
            <person name="Chandler M."/>
            <person name="Cleiss J."/>
            <person name="Duran R."/>
            <person name="Elbaz-Poulichet F."/>
            <person name="Fonknechten N."/>
            <person name="Lauga B."/>
            <person name="Mornico D."/>
            <person name="Ortet P."/>
            <person name="Schaeffer C."/>
            <person name="Siguier P."/>
            <person name="Alexander Thil Smith A."/>
            <person name="Van Dorsselaer A."/>
            <person name="Weissenbach J."/>
            <person name="Medigue C."/>
            <person name="Le Paslier D."/>
        </authorList>
    </citation>
    <scope>NUCLEOTIDE SEQUENCE</scope>
</reference>
<dbReference type="EMBL" id="CABM01000042">
    <property type="protein sequence ID" value="CBH97272.1"/>
    <property type="molecule type" value="Genomic_DNA"/>
</dbReference>
<name>E6PQR7_9ZZZZ</name>
<evidence type="ECO:0000313" key="2">
    <source>
        <dbReference type="EMBL" id="CBH97272.1"/>
    </source>
</evidence>
<dbReference type="InterPro" id="IPR023346">
    <property type="entry name" value="Lysozyme-like_dom_sf"/>
</dbReference>
<gene>
    <name evidence="2" type="ORF">CARN2_2744</name>
</gene>
<proteinExistence type="predicted"/>
<dbReference type="CDD" id="cd13400">
    <property type="entry name" value="LT_IagB-like"/>
    <property type="match status" value="1"/>
</dbReference>
<dbReference type="Gene3D" id="1.10.530.10">
    <property type="match status" value="1"/>
</dbReference>